<protein>
    <submittedName>
        <fullName evidence="2">Uncharacterized protein</fullName>
    </submittedName>
</protein>
<feature type="transmembrane region" description="Helical" evidence="1">
    <location>
        <begin position="28"/>
        <end position="44"/>
    </location>
</feature>
<dbReference type="EMBL" id="CP000247">
    <property type="protein sequence ID" value="ABG71780.1"/>
    <property type="molecule type" value="Genomic_DNA"/>
</dbReference>
<keyword evidence="1" id="KW-0472">Membrane</keyword>
<dbReference type="AlphaFoldDB" id="A0A454A9H3"/>
<evidence type="ECO:0000313" key="2">
    <source>
        <dbReference type="EMBL" id="ABG71780.1"/>
    </source>
</evidence>
<reference evidence="2 3" key="1">
    <citation type="journal article" date="2006" name="Mol. Microbiol.">
        <title>Role of pathogenicity island-associated integrases in the genome plasticity of uropathogenic Escherichia coli strain 536.</title>
        <authorList>
            <person name="Hochhut B."/>
            <person name="Wilde C."/>
            <person name="Balling G."/>
            <person name="Middendorf B."/>
            <person name="Dobrindt U."/>
            <person name="Brzuszkiewicz E."/>
            <person name="Gottschalk G."/>
            <person name="Carniel E."/>
            <person name="Hacker J."/>
        </authorList>
    </citation>
    <scope>NUCLEOTIDE SEQUENCE [LARGE SCALE GENOMIC DNA]</scope>
    <source>
        <strain evidence="3">536 / UPEC</strain>
    </source>
</reference>
<name>A0A454A9H3_ECOL5</name>
<organism evidence="2 3">
    <name type="scientific">Escherichia coli O6:K15:H31 (strain 536 / UPEC)</name>
    <dbReference type="NCBI Taxonomy" id="362663"/>
    <lineage>
        <taxon>Bacteria</taxon>
        <taxon>Pseudomonadati</taxon>
        <taxon>Pseudomonadota</taxon>
        <taxon>Gammaproteobacteria</taxon>
        <taxon>Enterobacterales</taxon>
        <taxon>Enterobacteriaceae</taxon>
        <taxon>Escherichia</taxon>
    </lineage>
</organism>
<accession>A0A454A9H3</accession>
<gene>
    <name evidence="2" type="ordered locus">ECP_3809</name>
</gene>
<dbReference type="Proteomes" id="UP000009182">
    <property type="component" value="Chromosome"/>
</dbReference>
<dbReference type="KEGG" id="ecp:ECP_3809"/>
<keyword evidence="1" id="KW-0812">Transmembrane</keyword>
<keyword evidence="1" id="KW-1133">Transmembrane helix</keyword>
<proteinExistence type="predicted"/>
<evidence type="ECO:0000313" key="3">
    <source>
        <dbReference type="Proteomes" id="UP000009182"/>
    </source>
</evidence>
<evidence type="ECO:0000256" key="1">
    <source>
        <dbReference type="SAM" id="Phobius"/>
    </source>
</evidence>
<sequence>MAVLFSGGFFSLIGGILKSYLFRKWSFTLPQFSTVSISIIVLFLV</sequence>